<reference evidence="2 3" key="1">
    <citation type="submission" date="2024-09" db="EMBL/GenBank/DDBJ databases">
        <title>Genome sequencing and assembly of Phytophthora oleae, isolate VK10A, causative agent of rot of olive drupes.</title>
        <authorList>
            <person name="Conti Taguali S."/>
            <person name="Riolo M."/>
            <person name="La Spada F."/>
            <person name="Cacciola S.O."/>
            <person name="Dionisio G."/>
        </authorList>
    </citation>
    <scope>NUCLEOTIDE SEQUENCE [LARGE SCALE GENOMIC DNA]</scope>
    <source>
        <strain evidence="2 3">VK10A</strain>
    </source>
</reference>
<dbReference type="Proteomes" id="UP001632037">
    <property type="component" value="Unassembled WGS sequence"/>
</dbReference>
<feature type="compositionally biased region" description="Polar residues" evidence="1">
    <location>
        <begin position="45"/>
        <end position="57"/>
    </location>
</feature>
<name>A0ABD3FZT4_9STRA</name>
<sequence length="282" mass="32053">MQFGSHFSFGLRVSTGEHDDSAMAKTSEDDDDGEQDLATVRAALQSATATPVGNNNNKDQKATAAADQPLSPLSSEILMLRELELAPVMMYPQQMSRATEIRLFLSRIEFIGIHEVIEREEGVIYFVLDVYRYRQQRGLPSTRSKLRKLSTGHAMPYKRMVGLEPEDRGPDYQIEQRYSSFARLRSNVAHIARKHHPKCKSCAYCSGLLDFLHVTPCKPSLKVKFTTTTEERKYILSAFINELVYVAREDYTSCPRSLRGYHIIPALVKRFLSEQTGESFFS</sequence>
<dbReference type="EMBL" id="JBIMZQ010000004">
    <property type="protein sequence ID" value="KAL3672263.1"/>
    <property type="molecule type" value="Genomic_DNA"/>
</dbReference>
<comment type="caution">
    <text evidence="2">The sequence shown here is derived from an EMBL/GenBank/DDBJ whole genome shotgun (WGS) entry which is preliminary data.</text>
</comment>
<evidence type="ECO:0000313" key="3">
    <source>
        <dbReference type="Proteomes" id="UP001632037"/>
    </source>
</evidence>
<organism evidence="2 3">
    <name type="scientific">Phytophthora oleae</name>
    <dbReference type="NCBI Taxonomy" id="2107226"/>
    <lineage>
        <taxon>Eukaryota</taxon>
        <taxon>Sar</taxon>
        <taxon>Stramenopiles</taxon>
        <taxon>Oomycota</taxon>
        <taxon>Peronosporomycetes</taxon>
        <taxon>Peronosporales</taxon>
        <taxon>Peronosporaceae</taxon>
        <taxon>Phytophthora</taxon>
    </lineage>
</organism>
<evidence type="ECO:0000313" key="2">
    <source>
        <dbReference type="EMBL" id="KAL3672263.1"/>
    </source>
</evidence>
<protein>
    <recommendedName>
        <fullName evidence="4">PX domain-containing protein</fullName>
    </recommendedName>
</protein>
<proteinExistence type="predicted"/>
<feature type="region of interest" description="Disordered" evidence="1">
    <location>
        <begin position="18"/>
        <end position="68"/>
    </location>
</feature>
<accession>A0ABD3FZT4</accession>
<evidence type="ECO:0000256" key="1">
    <source>
        <dbReference type="SAM" id="MobiDB-lite"/>
    </source>
</evidence>
<keyword evidence="3" id="KW-1185">Reference proteome</keyword>
<evidence type="ECO:0008006" key="4">
    <source>
        <dbReference type="Google" id="ProtNLM"/>
    </source>
</evidence>
<dbReference type="AlphaFoldDB" id="A0ABD3FZT4"/>
<gene>
    <name evidence="2" type="ORF">V7S43_002922</name>
</gene>